<evidence type="ECO:0000313" key="3">
    <source>
        <dbReference type="Proteomes" id="UP000004690"/>
    </source>
</evidence>
<protein>
    <submittedName>
        <fullName evidence="2">Uncharacterized protein</fullName>
    </submittedName>
</protein>
<keyword evidence="3" id="KW-1185">Reference proteome</keyword>
<dbReference type="AlphaFoldDB" id="I3C0Y1"/>
<reference evidence="2 3" key="1">
    <citation type="submission" date="2012-02" db="EMBL/GenBank/DDBJ databases">
        <title>Improved High-Quality Draft genome of Joostella marina DSM 19592.</title>
        <authorList>
            <consortium name="US DOE Joint Genome Institute (JGI-PGF)"/>
            <person name="Lucas S."/>
            <person name="Copeland A."/>
            <person name="Lapidus A."/>
            <person name="Bruce D."/>
            <person name="Goodwin L."/>
            <person name="Pitluck S."/>
            <person name="Peters L."/>
            <person name="Chertkov O."/>
            <person name="Ovchinnikova G."/>
            <person name="Kyrpides N."/>
            <person name="Mavromatis K."/>
            <person name="Detter J.C."/>
            <person name="Han C."/>
            <person name="Land M."/>
            <person name="Hauser L."/>
            <person name="Markowitz V."/>
            <person name="Cheng J.-F."/>
            <person name="Hugenholtz P."/>
            <person name="Woyke T."/>
            <person name="Wu D."/>
            <person name="Tindall B."/>
            <person name="Brambilla E."/>
            <person name="Klenk H.-P."/>
            <person name="Eisen J.A."/>
        </authorList>
    </citation>
    <scope>NUCLEOTIDE SEQUENCE [LARGE SCALE GENOMIC DNA]</scope>
    <source>
        <strain evidence="2 3">DSM 19592</strain>
    </source>
</reference>
<dbReference type="eggNOG" id="ENOG5032YEM">
    <property type="taxonomic scope" value="Bacteria"/>
</dbReference>
<name>I3C0Y1_9FLAO</name>
<keyword evidence="1" id="KW-0732">Signal</keyword>
<feature type="signal peptide" evidence="1">
    <location>
        <begin position="1"/>
        <end position="24"/>
    </location>
</feature>
<dbReference type="EMBL" id="JH651380">
    <property type="protein sequence ID" value="EIJ37274.1"/>
    <property type="molecule type" value="Genomic_DNA"/>
</dbReference>
<dbReference type="InterPro" id="IPR046601">
    <property type="entry name" value="DUF6660"/>
</dbReference>
<dbReference type="Proteomes" id="UP000004690">
    <property type="component" value="Unassembled WGS sequence"/>
</dbReference>
<dbReference type="Pfam" id="PF20365">
    <property type="entry name" value="DUF6660"/>
    <property type="match status" value="1"/>
</dbReference>
<proteinExistence type="predicted"/>
<dbReference type="RefSeq" id="WP_008616053.1">
    <property type="nucleotide sequence ID" value="NZ_JH651380.1"/>
</dbReference>
<dbReference type="HOGENOM" id="CLU_151876_0_0_10"/>
<evidence type="ECO:0000256" key="1">
    <source>
        <dbReference type="SAM" id="SignalP"/>
    </source>
</evidence>
<feature type="chain" id="PRO_5003668345" evidence="1">
    <location>
        <begin position="25"/>
        <end position="102"/>
    </location>
</feature>
<gene>
    <name evidence="2" type="ORF">JoomaDRAFT_0214</name>
</gene>
<sequence length="102" mass="11216">MKIFLTILSVYFLSLNLVSCSDDAVNTNDVSVTEVATSHTDGGLEIDFCSPFCQCNCCHVHVTPSSLVGYTIISPEISSEVNLHTKHIEDQFQNSILQPPRV</sequence>
<accession>I3C0Y1</accession>
<organism evidence="2 3">
    <name type="scientific">Galbibacter orientalis DSM 19592</name>
    <dbReference type="NCBI Taxonomy" id="926559"/>
    <lineage>
        <taxon>Bacteria</taxon>
        <taxon>Pseudomonadati</taxon>
        <taxon>Bacteroidota</taxon>
        <taxon>Flavobacteriia</taxon>
        <taxon>Flavobacteriales</taxon>
        <taxon>Flavobacteriaceae</taxon>
        <taxon>Galbibacter</taxon>
    </lineage>
</organism>
<evidence type="ECO:0000313" key="2">
    <source>
        <dbReference type="EMBL" id="EIJ37274.1"/>
    </source>
</evidence>